<dbReference type="EMBL" id="VWZJ01008553">
    <property type="protein sequence ID" value="NXG62116.1"/>
    <property type="molecule type" value="Genomic_DNA"/>
</dbReference>
<comment type="similarity">
    <text evidence="2">Belongs to the dynein intermediate chain family.</text>
</comment>
<keyword evidence="6" id="KW-0677">Repeat</keyword>
<evidence type="ECO:0000256" key="7">
    <source>
        <dbReference type="ARBA" id="ARBA00023017"/>
    </source>
</evidence>
<reference evidence="13 14" key="1">
    <citation type="submission" date="2019-09" db="EMBL/GenBank/DDBJ databases">
        <title>Bird 10,000 Genomes (B10K) Project - Family phase.</title>
        <authorList>
            <person name="Zhang G."/>
        </authorList>
    </citation>
    <scope>NUCLEOTIDE SEQUENCE [LARGE SCALE GENOMIC DNA]</scope>
    <source>
        <strain evidence="13">B10K-DU-001-23</strain>
        <tissue evidence="13">Muscle</tissue>
    </source>
</reference>
<name>A0A7K9DB51_9AVES</name>
<dbReference type="GO" id="GO:0003341">
    <property type="term" value="P:cilium movement"/>
    <property type="evidence" value="ECO:0007669"/>
    <property type="project" value="TreeGrafter"/>
</dbReference>
<dbReference type="PANTHER" id="PTHR12442:SF7">
    <property type="entry name" value="DYNEIN AXONEMAL INTERMEDIATE CHAIN 2"/>
    <property type="match status" value="1"/>
</dbReference>
<dbReference type="InterPro" id="IPR015943">
    <property type="entry name" value="WD40/YVTN_repeat-like_dom_sf"/>
</dbReference>
<dbReference type="FunFam" id="2.130.10.10:FF:000584">
    <property type="entry name" value="Dynein intermediate chain 2"/>
    <property type="match status" value="1"/>
</dbReference>
<keyword evidence="11" id="KW-0966">Cell projection</keyword>
<evidence type="ECO:0000256" key="12">
    <source>
        <dbReference type="SAM" id="MobiDB-lite"/>
    </source>
</evidence>
<evidence type="ECO:0000256" key="2">
    <source>
        <dbReference type="ARBA" id="ARBA00011059"/>
    </source>
</evidence>
<proteinExistence type="inferred from homology"/>
<evidence type="ECO:0000256" key="6">
    <source>
        <dbReference type="ARBA" id="ARBA00022737"/>
    </source>
</evidence>
<dbReference type="InterPro" id="IPR036322">
    <property type="entry name" value="WD40_repeat_dom_sf"/>
</dbReference>
<dbReference type="OrthoDB" id="366230at2759"/>
<keyword evidence="9" id="KW-0505">Motor protein</keyword>
<sequence length="594" mass="67847">MDIVYEYTRKHREFGRPCNFSDWPAKVTMDIPPDPSLASDFILRNPVDSSVQHTCEMSLHEVNTERVEVESRGVNHVEGGWPKDINPQEMEQSTRFRKKVEKDESYINTIVHLGTLMEHYVKQNNAINIYKEYFEEGEMVELEDEPPYAKTINILSRPTSSFDILLSKRDPNKIKRTATHLSWNPNTCEKLAVAYSNLQFQHSTKDMSFDSYIWDLGNSNQPELTLTPSSPLVCLEYNPKDANVLVGGCYNGQMAYWDIRKGELPMEVSPVEVSHRDPVYGALWLQSKTGTECFSASTDGQVLWWDIRKLSEPTEKVVLDISGRGILKDSLGAVALEFEPTLPTKFMVGTEQGIVLACNRKAKTPQEKITSTFSGHIGPIYALARNPFYPKIFLTVGGWAARIWSEEIKESPIMCTKNHLSYLMDGCWSTMKPAVFFTARSDGTLDVWDFLFKQKDPSLSLKVCNEPLDSLRLQDNGCILGCGSRLGTVTLLEISSGLCTLQRNEKNLANTMFERETRREKILEARYREKRLKERARSEGQGTEAEEMQQTPEEVFAQARSKYFRIIEEELQKRMQEAAVLCGESQEEEDEKEE</sequence>
<keyword evidence="8" id="KW-0969">Cilium</keyword>
<dbReference type="AlphaFoldDB" id="A0A7K9DB51"/>
<comment type="caution">
    <text evidence="13">The sequence shown here is derived from an EMBL/GenBank/DDBJ whole genome shotgun (WGS) entry which is preliminary data.</text>
</comment>
<evidence type="ECO:0000256" key="4">
    <source>
        <dbReference type="ARBA" id="ARBA00022574"/>
    </source>
</evidence>
<dbReference type="PANTHER" id="PTHR12442">
    <property type="entry name" value="DYNEIN INTERMEDIATE CHAIN"/>
    <property type="match status" value="1"/>
</dbReference>
<dbReference type="SUPFAM" id="SSF50978">
    <property type="entry name" value="WD40 repeat-like"/>
    <property type="match status" value="1"/>
</dbReference>
<accession>A0A7K9DB51</accession>
<keyword evidence="14" id="KW-1185">Reference proteome</keyword>
<evidence type="ECO:0000256" key="1">
    <source>
        <dbReference type="ARBA" id="ARBA00004430"/>
    </source>
</evidence>
<keyword evidence="3" id="KW-0963">Cytoplasm</keyword>
<dbReference type="GO" id="GO:0045504">
    <property type="term" value="F:dynein heavy chain binding"/>
    <property type="evidence" value="ECO:0007669"/>
    <property type="project" value="TreeGrafter"/>
</dbReference>
<dbReference type="GO" id="GO:0036157">
    <property type="term" value="C:outer dynein arm"/>
    <property type="evidence" value="ECO:0007669"/>
    <property type="project" value="TreeGrafter"/>
</dbReference>
<evidence type="ECO:0000313" key="13">
    <source>
        <dbReference type="EMBL" id="NXG62116.1"/>
    </source>
</evidence>
<dbReference type="Gene3D" id="2.130.10.10">
    <property type="entry name" value="YVTN repeat-like/Quinoprotein amine dehydrogenase"/>
    <property type="match status" value="2"/>
</dbReference>
<feature type="non-terminal residue" evidence="13">
    <location>
        <position position="1"/>
    </location>
</feature>
<keyword evidence="7" id="KW-0243">Dynein</keyword>
<evidence type="ECO:0000256" key="11">
    <source>
        <dbReference type="ARBA" id="ARBA00023273"/>
    </source>
</evidence>
<dbReference type="SMART" id="SM00320">
    <property type="entry name" value="WD40"/>
    <property type="match status" value="4"/>
</dbReference>
<keyword evidence="5" id="KW-0493">Microtubule</keyword>
<dbReference type="InterPro" id="IPR001680">
    <property type="entry name" value="WD40_rpt"/>
</dbReference>
<dbReference type="Proteomes" id="UP000518305">
    <property type="component" value="Unassembled WGS sequence"/>
</dbReference>
<feature type="non-terminal residue" evidence="13">
    <location>
        <position position="594"/>
    </location>
</feature>
<dbReference type="GO" id="GO:0036158">
    <property type="term" value="P:outer dynein arm assembly"/>
    <property type="evidence" value="ECO:0007669"/>
    <property type="project" value="TreeGrafter"/>
</dbReference>
<evidence type="ECO:0000256" key="5">
    <source>
        <dbReference type="ARBA" id="ARBA00022701"/>
    </source>
</evidence>
<evidence type="ECO:0000256" key="9">
    <source>
        <dbReference type="ARBA" id="ARBA00023175"/>
    </source>
</evidence>
<evidence type="ECO:0000256" key="8">
    <source>
        <dbReference type="ARBA" id="ARBA00023069"/>
    </source>
</evidence>
<keyword evidence="4" id="KW-0853">WD repeat</keyword>
<evidence type="ECO:0000256" key="10">
    <source>
        <dbReference type="ARBA" id="ARBA00023212"/>
    </source>
</evidence>
<evidence type="ECO:0000313" key="14">
    <source>
        <dbReference type="Proteomes" id="UP000518305"/>
    </source>
</evidence>
<dbReference type="GO" id="GO:0045503">
    <property type="term" value="F:dynein light chain binding"/>
    <property type="evidence" value="ECO:0007669"/>
    <property type="project" value="TreeGrafter"/>
</dbReference>
<protein>
    <submittedName>
        <fullName evidence="13">DNAI2 protein</fullName>
    </submittedName>
</protein>
<evidence type="ECO:0000256" key="3">
    <source>
        <dbReference type="ARBA" id="ARBA00022490"/>
    </source>
</evidence>
<keyword evidence="10" id="KW-0206">Cytoskeleton</keyword>
<comment type="subcellular location">
    <subcellularLocation>
        <location evidence="1">Cytoplasm</location>
        <location evidence="1">Cytoskeleton</location>
        <location evidence="1">Cilium axoneme</location>
    </subcellularLocation>
</comment>
<gene>
    <name evidence="13" type="primary">Dnai2</name>
    <name evidence="13" type="ORF">HEMCOM_R00228</name>
</gene>
<organism evidence="13 14">
    <name type="scientific">Hemiprocne comata</name>
    <dbReference type="NCBI Taxonomy" id="243314"/>
    <lineage>
        <taxon>Eukaryota</taxon>
        <taxon>Metazoa</taxon>
        <taxon>Chordata</taxon>
        <taxon>Craniata</taxon>
        <taxon>Vertebrata</taxon>
        <taxon>Euteleostomi</taxon>
        <taxon>Archelosauria</taxon>
        <taxon>Archosauria</taxon>
        <taxon>Dinosauria</taxon>
        <taxon>Saurischia</taxon>
        <taxon>Theropoda</taxon>
        <taxon>Coelurosauria</taxon>
        <taxon>Aves</taxon>
        <taxon>Neognathae</taxon>
        <taxon>Neoaves</taxon>
        <taxon>Strisores</taxon>
        <taxon>Apodiformes</taxon>
        <taxon>Apodidae</taxon>
        <taxon>Hemiprocninae</taxon>
        <taxon>Hemiprocne</taxon>
    </lineage>
</organism>
<dbReference type="InterPro" id="IPR050687">
    <property type="entry name" value="Dynein_IC"/>
</dbReference>
<dbReference type="GO" id="GO:0005874">
    <property type="term" value="C:microtubule"/>
    <property type="evidence" value="ECO:0007669"/>
    <property type="project" value="UniProtKB-KW"/>
</dbReference>
<feature type="region of interest" description="Disordered" evidence="12">
    <location>
        <begin position="533"/>
        <end position="554"/>
    </location>
</feature>